<proteinExistence type="predicted"/>
<evidence type="ECO:0000313" key="4">
    <source>
        <dbReference type="Proteomes" id="UP000317369"/>
    </source>
</evidence>
<dbReference type="PROSITE" id="PS51257">
    <property type="entry name" value="PROKAR_LIPOPROTEIN"/>
    <property type="match status" value="1"/>
</dbReference>
<protein>
    <submittedName>
        <fullName evidence="3">Tetratricopeptide repeat protein</fullName>
    </submittedName>
</protein>
<dbReference type="EMBL" id="CP036425">
    <property type="protein sequence ID" value="QDU35199.1"/>
    <property type="molecule type" value="Genomic_DNA"/>
</dbReference>
<dbReference type="Pfam" id="PF13432">
    <property type="entry name" value="TPR_16"/>
    <property type="match status" value="3"/>
</dbReference>
<dbReference type="PROSITE" id="PS50005">
    <property type="entry name" value="TPR"/>
    <property type="match status" value="3"/>
</dbReference>
<feature type="repeat" description="TPR" evidence="1">
    <location>
        <begin position="322"/>
        <end position="355"/>
    </location>
</feature>
<name>A0A517YYA7_9BACT</name>
<dbReference type="SMART" id="SM00028">
    <property type="entry name" value="TPR"/>
    <property type="match status" value="7"/>
</dbReference>
<keyword evidence="2" id="KW-0732">Signal</keyword>
<keyword evidence="4" id="KW-1185">Reference proteome</keyword>
<dbReference type="RefSeq" id="WP_145080183.1">
    <property type="nucleotide sequence ID" value="NZ_CP036425.1"/>
</dbReference>
<keyword evidence="1" id="KW-0802">TPR repeat</keyword>
<dbReference type="Pfam" id="PF13181">
    <property type="entry name" value="TPR_8"/>
    <property type="match status" value="1"/>
</dbReference>
<dbReference type="InterPro" id="IPR019734">
    <property type="entry name" value="TPR_rpt"/>
</dbReference>
<feature type="repeat" description="TPR" evidence="1">
    <location>
        <begin position="116"/>
        <end position="149"/>
    </location>
</feature>
<evidence type="ECO:0000256" key="2">
    <source>
        <dbReference type="SAM" id="SignalP"/>
    </source>
</evidence>
<dbReference type="OrthoDB" id="272915at2"/>
<feature type="chain" id="PRO_5022058928" evidence="2">
    <location>
        <begin position="27"/>
        <end position="404"/>
    </location>
</feature>
<evidence type="ECO:0000313" key="3">
    <source>
        <dbReference type="EMBL" id="QDU35199.1"/>
    </source>
</evidence>
<dbReference type="Proteomes" id="UP000317369">
    <property type="component" value="Chromosome"/>
</dbReference>
<gene>
    <name evidence="3" type="ORF">KS4_32790</name>
</gene>
<accession>A0A517YYA7</accession>
<dbReference type="SUPFAM" id="SSF48452">
    <property type="entry name" value="TPR-like"/>
    <property type="match status" value="2"/>
</dbReference>
<dbReference type="KEGG" id="pcor:KS4_32790"/>
<organism evidence="3 4">
    <name type="scientific">Poriferisphaera corsica</name>
    <dbReference type="NCBI Taxonomy" id="2528020"/>
    <lineage>
        <taxon>Bacteria</taxon>
        <taxon>Pseudomonadati</taxon>
        <taxon>Planctomycetota</taxon>
        <taxon>Phycisphaerae</taxon>
        <taxon>Phycisphaerales</taxon>
        <taxon>Phycisphaeraceae</taxon>
        <taxon>Poriferisphaera</taxon>
    </lineage>
</organism>
<dbReference type="InterPro" id="IPR011990">
    <property type="entry name" value="TPR-like_helical_dom_sf"/>
</dbReference>
<reference evidence="3 4" key="1">
    <citation type="submission" date="2019-02" db="EMBL/GenBank/DDBJ databases">
        <title>Deep-cultivation of Planctomycetes and their phenomic and genomic characterization uncovers novel biology.</title>
        <authorList>
            <person name="Wiegand S."/>
            <person name="Jogler M."/>
            <person name="Boedeker C."/>
            <person name="Pinto D."/>
            <person name="Vollmers J."/>
            <person name="Rivas-Marin E."/>
            <person name="Kohn T."/>
            <person name="Peeters S.H."/>
            <person name="Heuer A."/>
            <person name="Rast P."/>
            <person name="Oberbeckmann S."/>
            <person name="Bunk B."/>
            <person name="Jeske O."/>
            <person name="Meyerdierks A."/>
            <person name="Storesund J.E."/>
            <person name="Kallscheuer N."/>
            <person name="Luecker S."/>
            <person name="Lage O.M."/>
            <person name="Pohl T."/>
            <person name="Merkel B.J."/>
            <person name="Hornburger P."/>
            <person name="Mueller R.-W."/>
            <person name="Bruemmer F."/>
            <person name="Labrenz M."/>
            <person name="Spormann A.M."/>
            <person name="Op den Camp H."/>
            <person name="Overmann J."/>
            <person name="Amann R."/>
            <person name="Jetten M.S.M."/>
            <person name="Mascher T."/>
            <person name="Medema M.H."/>
            <person name="Devos D.P."/>
            <person name="Kaster A.-K."/>
            <person name="Ovreas L."/>
            <person name="Rohde M."/>
            <person name="Galperin M.Y."/>
            <person name="Jogler C."/>
        </authorList>
    </citation>
    <scope>NUCLEOTIDE SEQUENCE [LARGE SCALE GENOMIC DNA]</scope>
    <source>
        <strain evidence="3 4">KS4</strain>
    </source>
</reference>
<feature type="repeat" description="TPR" evidence="1">
    <location>
        <begin position="184"/>
        <end position="217"/>
    </location>
</feature>
<feature type="signal peptide" evidence="2">
    <location>
        <begin position="1"/>
        <end position="26"/>
    </location>
</feature>
<dbReference type="Gene3D" id="1.25.40.10">
    <property type="entry name" value="Tetratricopeptide repeat domain"/>
    <property type="match status" value="2"/>
</dbReference>
<evidence type="ECO:0000256" key="1">
    <source>
        <dbReference type="PROSITE-ProRule" id="PRU00339"/>
    </source>
</evidence>
<sequence precursor="true">MKIRNQRQINVYALFVGLLLICGCEAGNNKTHKQWVGEANDRWHEMRSGMMLQMATQQFETGDLDIAAKTINEAMRIDQKNDGLSLLAGRVSLEKGQLERAYHWFNHTVDLNDKNADAYYYRGVVQQRWKQYDEAELSYKQAYDSQRDNPSYLLALSEMIVQQDRVDEAAELLEGKLVYFDQVAGLRSTLGHIYRLKRDHNEAAWYFEKASMLDPENMKLIEEVAVSQISAKKYSKSIHTLDMLLRNESYKDRTDIKRLLAESYYQSGRYEQSRQAYLDLTRMREVKAGDWVKLGDIAWMKGDLGGSLTAATRVMKMDPERHDGYLLAGMVWQKRGELERALKNFDRAAELAPGDAVPCILRGISLQRTGRTSAAIAAYEEALRRKPRDERALKLLQTLVPTGY</sequence>
<dbReference type="PANTHER" id="PTHR12558">
    <property type="entry name" value="CELL DIVISION CYCLE 16,23,27"/>
    <property type="match status" value="1"/>
</dbReference>
<dbReference type="AlphaFoldDB" id="A0A517YYA7"/>
<dbReference type="PANTHER" id="PTHR12558:SF13">
    <property type="entry name" value="CELL DIVISION CYCLE PROTEIN 27 HOMOLOG"/>
    <property type="match status" value="1"/>
</dbReference>